<dbReference type="EMBL" id="MG428991">
    <property type="protein sequence ID" value="AUG88048.1"/>
    <property type="molecule type" value="Genomic_DNA"/>
</dbReference>
<proteinExistence type="predicted"/>
<reference evidence="2" key="1">
    <citation type="submission" date="2017-11" db="EMBL/GenBank/DDBJ databases">
        <title>Complete Genome of Klebsiella pneumoniae Myophage May.</title>
        <authorList>
            <person name="Nguyen K."/>
            <person name="Bonasera R."/>
            <person name="Gill J.J."/>
            <person name="Liu M."/>
        </authorList>
    </citation>
    <scope>NUCLEOTIDE SEQUENCE [LARGE SCALE GENOMIC DNA]</scope>
</reference>
<organism evidence="1 2">
    <name type="scientific">Klebsiella phage May</name>
    <dbReference type="NCBI Taxonomy" id="2054272"/>
    <lineage>
        <taxon>Viruses</taxon>
        <taxon>Duplodnaviria</taxon>
        <taxon>Heunggongvirae</taxon>
        <taxon>Uroviricota</taxon>
        <taxon>Caudoviricetes</taxon>
        <taxon>Pantevenvirales</taxon>
        <taxon>Ackermannviridae</taxon>
        <taxon>Taipeivirus</taxon>
        <taxon>Taipeivirus may</taxon>
    </lineage>
</organism>
<name>A0A2H5BNY9_9CAUD</name>
<gene>
    <name evidence="1" type="ORF">CPT_May_134</name>
</gene>
<accession>A0A2H5BNY9</accession>
<dbReference type="Proteomes" id="UP000241345">
    <property type="component" value="Segment"/>
</dbReference>
<keyword evidence="2" id="KW-1185">Reference proteome</keyword>
<reference evidence="1 2" key="2">
    <citation type="journal article" date="2019" name="Microbiol. Resour. Announc.">
        <title>Complete Genome Sequence of Klebsiella pneumoniae Myophage May.</title>
        <authorList>
            <person name="Nguyen K.T."/>
            <person name="Bonasera R."/>
            <person name="Benson G."/>
            <person name="Hernandez-Morales A.C."/>
            <person name="Gill J.J."/>
            <person name="Liu M."/>
        </authorList>
    </citation>
    <scope>NUCLEOTIDE SEQUENCE [LARGE SCALE GENOMIC DNA]</scope>
</reference>
<evidence type="ECO:0000313" key="1">
    <source>
        <dbReference type="EMBL" id="AUG88048.1"/>
    </source>
</evidence>
<protein>
    <submittedName>
        <fullName evidence="1">Uncharacterized protein</fullName>
    </submittedName>
</protein>
<sequence length="164" mass="18881">MTCISVPHYIVRSNKHDLSGTPAVFIKSQHYIDTFLKYVVGGWYIYKKTKHFASMNIISVSDPYVIDESNSLPIKCLTLPDVKKCEDLANAHERGVVWDHVSDYERLIQHAYPNLDFIMDERKGVLCFRIWAIDIECVDYSSQKLLFINEADALSAVELFRSAM</sequence>
<evidence type="ECO:0000313" key="2">
    <source>
        <dbReference type="Proteomes" id="UP000241345"/>
    </source>
</evidence>